<dbReference type="InterPro" id="IPR051533">
    <property type="entry name" value="WaaL-like"/>
</dbReference>
<evidence type="ECO:0000256" key="4">
    <source>
        <dbReference type="ARBA" id="ARBA00023136"/>
    </source>
</evidence>
<feature type="transmembrane region" description="Helical" evidence="5">
    <location>
        <begin position="33"/>
        <end position="52"/>
    </location>
</feature>
<dbReference type="EMBL" id="QFYQ01000001">
    <property type="protein sequence ID" value="RAK56080.1"/>
    <property type="molecule type" value="Genomic_DNA"/>
</dbReference>
<sequence length="435" mass="46058">MFLWPLPAGGWIAVAGVALLYGAHWLYGAQSTPWVMLLNIGAALLVGALLLAPRVRAELARLRGLAVPAALFAATVAIALLTLTPWVPGGPHPVWAFVGQAPGASTVDKSSTAVEIVRLLGLACLFVIGLATGARDERARYAVRLTLAAGVAFGLWAFFGAVTGQIYQSQGRRLEAHFLSPNTAATLFGMLLTLAVAEALMTLRTRGGRRDPVRLAAPSLAILVFATCLLDTASRGGALAFLGAMAVFLGLQLWTGRLRLTRGVLAGLGGLAVVAVLILLAGERLLDRVFQSHEAALVRTSMWRAHWSAFLDSPLLGYGLGAFDTVNKLIMDAGNLDALWDIHSVHNVYLQWLEEAGILGSAPMFACLGALMLLTLRGLLRRSRMTALLSALLAADVLVLLHGTTDVGLQVPSLAGFWAWLLGLQVSLAQGSSRR</sequence>
<dbReference type="Pfam" id="PF04932">
    <property type="entry name" value="Wzy_C"/>
    <property type="match status" value="1"/>
</dbReference>
<reference evidence="8" key="1">
    <citation type="submission" date="2018-05" db="EMBL/GenBank/DDBJ databases">
        <authorList>
            <person name="Li X."/>
        </authorList>
    </citation>
    <scope>NUCLEOTIDE SEQUENCE [LARGE SCALE GENOMIC DNA]</scope>
    <source>
        <strain evidence="8">LX32</strain>
    </source>
</reference>
<keyword evidence="2 5" id="KW-0812">Transmembrane</keyword>
<feature type="transmembrane region" description="Helical" evidence="5">
    <location>
        <begin position="386"/>
        <end position="403"/>
    </location>
</feature>
<evidence type="ECO:0000259" key="6">
    <source>
        <dbReference type="Pfam" id="PF04932"/>
    </source>
</evidence>
<feature type="transmembrane region" description="Helical" evidence="5">
    <location>
        <begin position="183"/>
        <end position="203"/>
    </location>
</feature>
<evidence type="ECO:0000256" key="2">
    <source>
        <dbReference type="ARBA" id="ARBA00022692"/>
    </source>
</evidence>
<accession>A0A328AMG9</accession>
<protein>
    <submittedName>
        <fullName evidence="7">O-antigen ligase family protein</fullName>
    </submittedName>
</protein>
<evidence type="ECO:0000313" key="7">
    <source>
        <dbReference type="EMBL" id="RAK56080.1"/>
    </source>
</evidence>
<evidence type="ECO:0000256" key="1">
    <source>
        <dbReference type="ARBA" id="ARBA00004141"/>
    </source>
</evidence>
<gene>
    <name evidence="7" type="ORF">DJ017_16960</name>
</gene>
<dbReference type="AlphaFoldDB" id="A0A328AMG9"/>
<dbReference type="Proteomes" id="UP000249254">
    <property type="component" value="Unassembled WGS sequence"/>
</dbReference>
<feature type="transmembrane region" description="Helical" evidence="5">
    <location>
        <begin position="141"/>
        <end position="163"/>
    </location>
</feature>
<dbReference type="PANTHER" id="PTHR37422:SF13">
    <property type="entry name" value="LIPOPOLYSACCHARIDE BIOSYNTHESIS PROTEIN PA4999-RELATED"/>
    <property type="match status" value="1"/>
</dbReference>
<keyword evidence="7" id="KW-0436">Ligase</keyword>
<keyword evidence="4 5" id="KW-0472">Membrane</keyword>
<keyword evidence="3 5" id="KW-1133">Transmembrane helix</keyword>
<keyword evidence="8" id="KW-1185">Reference proteome</keyword>
<dbReference type="GO" id="GO:0016020">
    <property type="term" value="C:membrane"/>
    <property type="evidence" value="ECO:0007669"/>
    <property type="project" value="UniProtKB-SubCell"/>
</dbReference>
<feature type="transmembrane region" description="Helical" evidence="5">
    <location>
        <begin position="263"/>
        <end position="282"/>
    </location>
</feature>
<evidence type="ECO:0000256" key="3">
    <source>
        <dbReference type="ARBA" id="ARBA00022989"/>
    </source>
</evidence>
<dbReference type="PANTHER" id="PTHR37422">
    <property type="entry name" value="TEICHURONIC ACID BIOSYNTHESIS PROTEIN TUAE"/>
    <property type="match status" value="1"/>
</dbReference>
<feature type="domain" description="O-antigen ligase-related" evidence="6">
    <location>
        <begin position="221"/>
        <end position="362"/>
    </location>
</feature>
<comment type="subcellular location">
    <subcellularLocation>
        <location evidence="1">Membrane</location>
        <topology evidence="1">Multi-pass membrane protein</topology>
    </subcellularLocation>
</comment>
<dbReference type="InterPro" id="IPR007016">
    <property type="entry name" value="O-antigen_ligase-rel_domated"/>
</dbReference>
<feature type="transmembrane region" description="Helical" evidence="5">
    <location>
        <begin position="215"/>
        <end position="233"/>
    </location>
</feature>
<evidence type="ECO:0000256" key="5">
    <source>
        <dbReference type="SAM" id="Phobius"/>
    </source>
</evidence>
<proteinExistence type="predicted"/>
<dbReference type="GO" id="GO:0016874">
    <property type="term" value="F:ligase activity"/>
    <property type="evidence" value="ECO:0007669"/>
    <property type="project" value="UniProtKB-KW"/>
</dbReference>
<feature type="transmembrane region" description="Helical" evidence="5">
    <location>
        <begin position="239"/>
        <end position="256"/>
    </location>
</feature>
<feature type="transmembrane region" description="Helical" evidence="5">
    <location>
        <begin position="64"/>
        <end position="87"/>
    </location>
</feature>
<feature type="transmembrane region" description="Helical" evidence="5">
    <location>
        <begin position="7"/>
        <end position="27"/>
    </location>
</feature>
<feature type="transmembrane region" description="Helical" evidence="5">
    <location>
        <begin position="116"/>
        <end position="134"/>
    </location>
</feature>
<feature type="transmembrane region" description="Helical" evidence="5">
    <location>
        <begin position="356"/>
        <end position="374"/>
    </location>
</feature>
<evidence type="ECO:0000313" key="8">
    <source>
        <dbReference type="Proteomes" id="UP000249254"/>
    </source>
</evidence>
<organism evidence="7 8">
    <name type="scientific">Phenylobacterium soli</name>
    <dbReference type="NCBI Taxonomy" id="2170551"/>
    <lineage>
        <taxon>Bacteria</taxon>
        <taxon>Pseudomonadati</taxon>
        <taxon>Pseudomonadota</taxon>
        <taxon>Alphaproteobacteria</taxon>
        <taxon>Caulobacterales</taxon>
        <taxon>Caulobacteraceae</taxon>
        <taxon>Phenylobacterium</taxon>
    </lineage>
</organism>
<name>A0A328AMG9_9CAUL</name>
<comment type="caution">
    <text evidence="7">The sequence shown here is derived from an EMBL/GenBank/DDBJ whole genome shotgun (WGS) entry which is preliminary data.</text>
</comment>